<dbReference type="GO" id="GO:0006829">
    <property type="term" value="P:zinc ion transport"/>
    <property type="evidence" value="ECO:0007669"/>
    <property type="project" value="InterPro"/>
</dbReference>
<evidence type="ECO:0000256" key="1">
    <source>
        <dbReference type="ARBA" id="ARBA00004141"/>
    </source>
</evidence>
<dbReference type="RefSeq" id="WP_160363198.1">
    <property type="nucleotide sequence ID" value="NZ_JACEIB010000003.1"/>
</dbReference>
<evidence type="ECO:0000256" key="6">
    <source>
        <dbReference type="SAM" id="Phobius"/>
    </source>
</evidence>
<keyword evidence="9" id="KW-1185">Reference proteome</keyword>
<sequence length="310" mass="33189">MSADSAHGESKLVLLMALAANLGIAVAKFVAAGITGSAAMLTEGFHSVVDSLNQILLLYGQKRAARPADEMHPAGYGRELYFWSFVVAILIFATGAGLSMYEGITHLRDPEPPQDATVAYIVLLVSMALEGGSWWTAMRAFSQSKGSQGWWEAIRKSKDPPAFIVLFEDSAAMAGLIIAGIGIWLSHITHDGRWDGVASIAIGGVLGVVAILLARESKELLIGERAEPELIEAIRSGIARRAEVTRVGDVVTLHLGPRSVFVGCDVDFVDAVPAGAVERMIAEIEADLRRQWPEIGSLYIKPKAMVNATP</sequence>
<dbReference type="GO" id="GO:0008324">
    <property type="term" value="F:monoatomic cation transmembrane transporter activity"/>
    <property type="evidence" value="ECO:0007669"/>
    <property type="project" value="InterPro"/>
</dbReference>
<dbReference type="InterPro" id="IPR036837">
    <property type="entry name" value="Cation_efflux_CTD_sf"/>
</dbReference>
<reference evidence="8 9" key="1">
    <citation type="submission" date="2020-07" db="EMBL/GenBank/DDBJ databases">
        <authorList>
            <person name="Sun Q."/>
        </authorList>
    </citation>
    <scope>NUCLEOTIDE SEQUENCE [LARGE SCALE GENOMIC DNA]</scope>
    <source>
        <strain evidence="8 9">CGMCC 1.13654</strain>
    </source>
</reference>
<feature type="transmembrane region" description="Helical" evidence="6">
    <location>
        <begin position="162"/>
        <end position="185"/>
    </location>
</feature>
<dbReference type="EMBL" id="JACEIB010000003">
    <property type="protein sequence ID" value="MBA2933343.1"/>
    <property type="molecule type" value="Genomic_DNA"/>
</dbReference>
<feature type="transmembrane region" description="Helical" evidence="6">
    <location>
        <begin position="118"/>
        <end position="141"/>
    </location>
</feature>
<evidence type="ECO:0000256" key="5">
    <source>
        <dbReference type="ARBA" id="ARBA00023136"/>
    </source>
</evidence>
<dbReference type="SUPFAM" id="SSF161111">
    <property type="entry name" value="Cation efflux protein transmembrane domain-like"/>
    <property type="match status" value="1"/>
</dbReference>
<feature type="transmembrane region" description="Helical" evidence="6">
    <location>
        <begin position="12"/>
        <end position="34"/>
    </location>
</feature>
<evidence type="ECO:0000256" key="3">
    <source>
        <dbReference type="ARBA" id="ARBA00022692"/>
    </source>
</evidence>
<keyword evidence="4 6" id="KW-1133">Transmembrane helix</keyword>
<comment type="caution">
    <text evidence="8">The sequence shown here is derived from an EMBL/GenBank/DDBJ whole genome shotgun (WGS) entry which is preliminary data.</text>
</comment>
<evidence type="ECO:0000256" key="4">
    <source>
        <dbReference type="ARBA" id="ARBA00022989"/>
    </source>
</evidence>
<dbReference type="InterPro" id="IPR002524">
    <property type="entry name" value="Cation_efflux"/>
</dbReference>
<keyword evidence="2" id="KW-0813">Transport</keyword>
<dbReference type="NCBIfam" id="TIGR01297">
    <property type="entry name" value="CDF"/>
    <property type="match status" value="1"/>
</dbReference>
<keyword evidence="3 6" id="KW-0812">Transmembrane</keyword>
<comment type="subcellular location">
    <subcellularLocation>
        <location evidence="1">Membrane</location>
        <topology evidence="1">Multi-pass membrane protein</topology>
    </subcellularLocation>
</comment>
<evidence type="ECO:0000313" key="8">
    <source>
        <dbReference type="EMBL" id="MBA2933343.1"/>
    </source>
</evidence>
<organism evidence="8 9">
    <name type="scientific">Sphingomonas chungangi</name>
    <dbReference type="NCBI Taxonomy" id="2683589"/>
    <lineage>
        <taxon>Bacteria</taxon>
        <taxon>Pseudomonadati</taxon>
        <taxon>Pseudomonadota</taxon>
        <taxon>Alphaproteobacteria</taxon>
        <taxon>Sphingomonadales</taxon>
        <taxon>Sphingomonadaceae</taxon>
        <taxon>Sphingomonas</taxon>
    </lineage>
</organism>
<dbReference type="InterPro" id="IPR040177">
    <property type="entry name" value="SLC30A9"/>
</dbReference>
<name>A0A838L1H0_9SPHN</name>
<evidence type="ECO:0000259" key="7">
    <source>
        <dbReference type="Pfam" id="PF01545"/>
    </source>
</evidence>
<dbReference type="PANTHER" id="PTHR13414:SF9">
    <property type="entry name" value="PROTON-COUPLED ZINC ANTIPORTER SLC30A9, MITOCHONDRIAL"/>
    <property type="match status" value="1"/>
</dbReference>
<dbReference type="Pfam" id="PF01545">
    <property type="entry name" value="Cation_efflux"/>
    <property type="match status" value="1"/>
</dbReference>
<dbReference type="PANTHER" id="PTHR13414">
    <property type="entry name" value="HUEL-CATION TRANSPORTER"/>
    <property type="match status" value="1"/>
</dbReference>
<evidence type="ECO:0000313" key="9">
    <source>
        <dbReference type="Proteomes" id="UP000570166"/>
    </source>
</evidence>
<evidence type="ECO:0000256" key="2">
    <source>
        <dbReference type="ARBA" id="ARBA00022448"/>
    </source>
</evidence>
<accession>A0A838L1H0</accession>
<dbReference type="SUPFAM" id="SSF160240">
    <property type="entry name" value="Cation efflux protein cytoplasmic domain-like"/>
    <property type="match status" value="1"/>
</dbReference>
<proteinExistence type="predicted"/>
<dbReference type="InterPro" id="IPR027469">
    <property type="entry name" value="Cation_efflux_TMD_sf"/>
</dbReference>
<keyword evidence="5 6" id="KW-0472">Membrane</keyword>
<feature type="transmembrane region" description="Helical" evidence="6">
    <location>
        <begin position="197"/>
        <end position="215"/>
    </location>
</feature>
<protein>
    <submittedName>
        <fullName evidence="8">Cation diffusion facilitator family transporter</fullName>
    </submittedName>
</protein>
<dbReference type="GO" id="GO:0016020">
    <property type="term" value="C:membrane"/>
    <property type="evidence" value="ECO:0007669"/>
    <property type="project" value="UniProtKB-SubCell"/>
</dbReference>
<dbReference type="Proteomes" id="UP000570166">
    <property type="component" value="Unassembled WGS sequence"/>
</dbReference>
<dbReference type="InterPro" id="IPR058533">
    <property type="entry name" value="Cation_efflux_TM"/>
</dbReference>
<dbReference type="Gene3D" id="3.30.70.1350">
    <property type="entry name" value="Cation efflux protein, cytoplasmic domain"/>
    <property type="match status" value="1"/>
</dbReference>
<dbReference type="Gene3D" id="1.20.1510.10">
    <property type="entry name" value="Cation efflux protein transmembrane domain"/>
    <property type="match status" value="1"/>
</dbReference>
<gene>
    <name evidence="8" type="ORF">HZF05_04465</name>
</gene>
<feature type="transmembrane region" description="Helical" evidence="6">
    <location>
        <begin position="80"/>
        <end position="98"/>
    </location>
</feature>
<dbReference type="AlphaFoldDB" id="A0A838L1H0"/>
<feature type="domain" description="Cation efflux protein transmembrane" evidence="7">
    <location>
        <begin position="14"/>
        <end position="221"/>
    </location>
</feature>